<evidence type="ECO:0000256" key="1">
    <source>
        <dbReference type="ARBA" id="ARBA00004496"/>
    </source>
</evidence>
<keyword evidence="10" id="KW-0614">Plasmid</keyword>
<dbReference type="Proteomes" id="UP000281170">
    <property type="component" value="Plasmid 11"/>
</dbReference>
<dbReference type="InterPro" id="IPR053924">
    <property type="entry name" value="RecX_HTH_2nd"/>
</dbReference>
<evidence type="ECO:0000256" key="2">
    <source>
        <dbReference type="ARBA" id="ARBA00009695"/>
    </source>
</evidence>
<accession>A0A0W0R3G2</accession>
<proteinExistence type="inferred from homology"/>
<dbReference type="KEGG" id="ladl:NCTC12735_00819"/>
<feature type="domain" description="RecX second three-helical" evidence="6">
    <location>
        <begin position="50"/>
        <end position="89"/>
    </location>
</feature>
<dbReference type="EMBL" id="LNKA01000001">
    <property type="protein sequence ID" value="KTC65608.1"/>
    <property type="molecule type" value="Genomic_DNA"/>
</dbReference>
<protein>
    <recommendedName>
        <fullName evidence="3 5">Regulatory protein RecX</fullName>
    </recommendedName>
</protein>
<dbReference type="GO" id="GO:0006282">
    <property type="term" value="P:regulation of DNA repair"/>
    <property type="evidence" value="ECO:0007669"/>
    <property type="project" value="UniProtKB-UniRule"/>
</dbReference>
<dbReference type="PANTHER" id="PTHR33602:SF1">
    <property type="entry name" value="REGULATORY PROTEIN RECX FAMILY PROTEIN"/>
    <property type="match status" value="1"/>
</dbReference>
<dbReference type="EMBL" id="LR134420">
    <property type="protein sequence ID" value="VEH85195.1"/>
    <property type="molecule type" value="Genomic_DNA"/>
</dbReference>
<dbReference type="InterPro" id="IPR036388">
    <property type="entry name" value="WH-like_DNA-bd_sf"/>
</dbReference>
<evidence type="ECO:0000313" key="9">
    <source>
        <dbReference type="EMBL" id="KTC65608.1"/>
    </source>
</evidence>
<evidence type="ECO:0000256" key="4">
    <source>
        <dbReference type="ARBA" id="ARBA00022490"/>
    </source>
</evidence>
<evidence type="ECO:0000259" key="6">
    <source>
        <dbReference type="Pfam" id="PF02631"/>
    </source>
</evidence>
<feature type="domain" description="RecX third three-helical" evidence="7">
    <location>
        <begin position="101"/>
        <end position="139"/>
    </location>
</feature>
<dbReference type="NCBIfam" id="NF001057">
    <property type="entry name" value="PRK00117.3-3"/>
    <property type="match status" value="1"/>
</dbReference>
<dbReference type="InterPro" id="IPR053926">
    <property type="entry name" value="RecX_HTH_1st"/>
</dbReference>
<sequence length="154" mass="18068">MNKAYAAALRLLTRREHGAFELHNKLKLKGFAPEEIAKALKECQSLGLQDDRRFAESFCRMRVRQGYGPVRVEQELKNLRIVPEIVEEVIEGDQESWVHYAFAVWEKKYKSPADNFAEMQKQKRFLLYRGFTPDVIAEVEAGWRRNPKMKHEEG</sequence>
<comment type="similarity">
    <text evidence="2 5">Belongs to the RecX family.</text>
</comment>
<dbReference type="Pfam" id="PF21982">
    <property type="entry name" value="RecX_HTH1"/>
    <property type="match status" value="1"/>
</dbReference>
<keyword evidence="11" id="KW-1185">Reference proteome</keyword>
<dbReference type="Proteomes" id="UP000054859">
    <property type="component" value="Unassembled WGS sequence"/>
</dbReference>
<evidence type="ECO:0000256" key="5">
    <source>
        <dbReference type="HAMAP-Rule" id="MF_01114"/>
    </source>
</evidence>
<dbReference type="Pfam" id="PF02631">
    <property type="entry name" value="RecX_HTH2"/>
    <property type="match status" value="1"/>
</dbReference>
<geneLocation type="plasmid" evidence="10 12">
    <name>11</name>
</geneLocation>
<dbReference type="STRING" id="45056.Lade_0266"/>
<dbReference type="Pfam" id="PF21981">
    <property type="entry name" value="RecX_HTH3"/>
    <property type="match status" value="1"/>
</dbReference>
<reference evidence="9 11" key="1">
    <citation type="submission" date="2015-11" db="EMBL/GenBank/DDBJ databases">
        <title>Identification of large and diverse effector repertoires of 38 Legionella species.</title>
        <authorList>
            <person name="Burstein D."/>
            <person name="Amaro F."/>
            <person name="Zusman T."/>
            <person name="Lifshitz Z."/>
            <person name="Cohen O."/>
            <person name="Gilbert J.A."/>
            <person name="Pupko T."/>
            <person name="Shuman H.A."/>
            <person name="Segal G."/>
        </authorList>
    </citation>
    <scope>NUCLEOTIDE SEQUENCE [LARGE SCALE GENOMIC DNA]</scope>
    <source>
        <strain evidence="9 11">1762-AUS-E</strain>
    </source>
</reference>
<dbReference type="PATRIC" id="fig|45056.6.peg.272"/>
<dbReference type="HAMAP" id="MF_01114">
    <property type="entry name" value="RecX"/>
    <property type="match status" value="1"/>
</dbReference>
<name>A0A0W0R3G2_9GAMM</name>
<dbReference type="PANTHER" id="PTHR33602">
    <property type="entry name" value="REGULATORY PROTEIN RECX FAMILY PROTEIN"/>
    <property type="match status" value="1"/>
</dbReference>
<dbReference type="GO" id="GO:0005737">
    <property type="term" value="C:cytoplasm"/>
    <property type="evidence" value="ECO:0007669"/>
    <property type="project" value="UniProtKB-SubCell"/>
</dbReference>
<comment type="subcellular location">
    <subcellularLocation>
        <location evidence="1 5">Cytoplasm</location>
    </subcellularLocation>
</comment>
<dbReference type="AlphaFoldDB" id="A0A0W0R3G2"/>
<keyword evidence="4 5" id="KW-0963">Cytoplasm</keyword>
<evidence type="ECO:0000256" key="3">
    <source>
        <dbReference type="ARBA" id="ARBA00018111"/>
    </source>
</evidence>
<evidence type="ECO:0000259" key="7">
    <source>
        <dbReference type="Pfam" id="PF21981"/>
    </source>
</evidence>
<comment type="function">
    <text evidence="5">Modulates RecA activity.</text>
</comment>
<gene>
    <name evidence="5 9" type="primary">recX</name>
    <name evidence="9" type="ORF">Lade_0266</name>
    <name evidence="10" type="ORF">NCTC12735_00819</name>
</gene>
<evidence type="ECO:0000313" key="12">
    <source>
        <dbReference type="Proteomes" id="UP000281170"/>
    </source>
</evidence>
<evidence type="ECO:0000313" key="11">
    <source>
        <dbReference type="Proteomes" id="UP000054859"/>
    </source>
</evidence>
<dbReference type="RefSeq" id="WP_058461354.1">
    <property type="nucleotide sequence ID" value="NZ_CAAAHS010000008.1"/>
</dbReference>
<evidence type="ECO:0000313" key="10">
    <source>
        <dbReference type="EMBL" id="VEH85195.1"/>
    </source>
</evidence>
<evidence type="ECO:0000259" key="8">
    <source>
        <dbReference type="Pfam" id="PF21982"/>
    </source>
</evidence>
<dbReference type="Gene3D" id="1.10.10.10">
    <property type="entry name" value="Winged helix-like DNA-binding domain superfamily/Winged helix DNA-binding domain"/>
    <property type="match status" value="3"/>
</dbReference>
<dbReference type="InterPro" id="IPR053925">
    <property type="entry name" value="RecX_HTH_3rd"/>
</dbReference>
<reference evidence="10 12" key="2">
    <citation type="submission" date="2018-12" db="EMBL/GenBank/DDBJ databases">
        <authorList>
            <consortium name="Pathogen Informatics"/>
        </authorList>
    </citation>
    <scope>NUCLEOTIDE SEQUENCE [LARGE SCALE GENOMIC DNA]</scope>
    <source>
        <strain evidence="10 12">NCTC12735</strain>
        <plasmid evidence="12">11</plasmid>
    </source>
</reference>
<dbReference type="OrthoDB" id="7066780at2"/>
<organism evidence="9 11">
    <name type="scientific">Legionella adelaidensis</name>
    <dbReference type="NCBI Taxonomy" id="45056"/>
    <lineage>
        <taxon>Bacteria</taxon>
        <taxon>Pseudomonadati</taxon>
        <taxon>Pseudomonadota</taxon>
        <taxon>Gammaproteobacteria</taxon>
        <taxon>Legionellales</taxon>
        <taxon>Legionellaceae</taxon>
        <taxon>Legionella</taxon>
    </lineage>
</organism>
<dbReference type="InterPro" id="IPR003783">
    <property type="entry name" value="Regulatory_RecX"/>
</dbReference>
<feature type="domain" description="RecX first three-helical" evidence="8">
    <location>
        <begin position="4"/>
        <end position="43"/>
    </location>
</feature>